<dbReference type="InterPro" id="IPR012349">
    <property type="entry name" value="Split_barrel_FMN-bd"/>
</dbReference>
<feature type="domain" description="Flavin reductase like" evidence="5">
    <location>
        <begin position="11"/>
        <end position="158"/>
    </location>
</feature>
<dbReference type="Proteomes" id="UP000095597">
    <property type="component" value="Unassembled WGS sequence"/>
</dbReference>
<organism evidence="7 10">
    <name type="scientific">Dorea longicatena</name>
    <dbReference type="NCBI Taxonomy" id="88431"/>
    <lineage>
        <taxon>Bacteria</taxon>
        <taxon>Bacillati</taxon>
        <taxon>Bacillota</taxon>
        <taxon>Clostridia</taxon>
        <taxon>Lachnospirales</taxon>
        <taxon>Lachnospiraceae</taxon>
        <taxon>Dorea</taxon>
    </lineage>
</organism>
<accession>A0A173YB64</accession>
<dbReference type="PANTHER" id="PTHR43567">
    <property type="entry name" value="FLAVOREDOXIN-RELATED-RELATED"/>
    <property type="match status" value="1"/>
</dbReference>
<reference evidence="12 13" key="2">
    <citation type="journal article" date="2019" name="Nat. Med.">
        <title>A library of human gut bacterial isolates paired with longitudinal multiomics data enables mechanistic microbiome research.</title>
        <authorList>
            <person name="Poyet M."/>
            <person name="Groussin M."/>
            <person name="Gibbons S.M."/>
            <person name="Avila-Pacheco J."/>
            <person name="Jiang X."/>
            <person name="Kearney S.M."/>
            <person name="Perrotta A.R."/>
            <person name="Berdy B."/>
            <person name="Zhao S."/>
            <person name="Lieberman T.D."/>
            <person name="Swanson P.K."/>
            <person name="Smith M."/>
            <person name="Roesemann S."/>
            <person name="Alexander J.E."/>
            <person name="Rich S.A."/>
            <person name="Livny J."/>
            <person name="Vlamakis H."/>
            <person name="Clish C."/>
            <person name="Bullock K."/>
            <person name="Deik A."/>
            <person name="Scott J."/>
            <person name="Pierce K.A."/>
            <person name="Xavier R.J."/>
            <person name="Alm E.J."/>
        </authorList>
    </citation>
    <scope>NUCLEOTIDE SEQUENCE [LARGE SCALE GENOMIC DNA]</scope>
    <source>
        <strain evidence="8 12">BIOML-A1</strain>
        <strain evidence="9 13">BIOML-A6</strain>
    </source>
</reference>
<dbReference type="RefSeq" id="WP_006427042.1">
    <property type="nucleotide sequence ID" value="NZ_CABIWY010000003.1"/>
</dbReference>
<dbReference type="SUPFAM" id="SSF50475">
    <property type="entry name" value="FMN-binding split barrel"/>
    <property type="match status" value="1"/>
</dbReference>
<gene>
    <name evidence="7" type="primary">flr_1</name>
    <name evidence="7" type="ORF">ERS852423_00919</name>
    <name evidence="6" type="ORF">ERS852573_01793</name>
    <name evidence="9" type="ORF">GT528_07530</name>
    <name evidence="8" type="ORF">GT576_04620</name>
</gene>
<dbReference type="SMART" id="SM00903">
    <property type="entry name" value="Flavin_Reduct"/>
    <property type="match status" value="1"/>
</dbReference>
<name>A0A173YB64_9FIRM</name>
<evidence type="ECO:0000256" key="1">
    <source>
        <dbReference type="ARBA" id="ARBA00001917"/>
    </source>
</evidence>
<evidence type="ECO:0000313" key="8">
    <source>
        <dbReference type="EMBL" id="MZK09631.1"/>
    </source>
</evidence>
<evidence type="ECO:0000313" key="12">
    <source>
        <dbReference type="Proteomes" id="UP000449249"/>
    </source>
</evidence>
<dbReference type="EMBL" id="CYXO01000010">
    <property type="protein sequence ID" value="CUN07260.1"/>
    <property type="molecule type" value="Genomic_DNA"/>
</dbReference>
<evidence type="ECO:0000313" key="7">
    <source>
        <dbReference type="EMBL" id="CUN59968.1"/>
    </source>
</evidence>
<dbReference type="GO" id="GO:0016646">
    <property type="term" value="F:oxidoreductase activity, acting on the CH-NH group of donors, NAD or NADP as acceptor"/>
    <property type="evidence" value="ECO:0007669"/>
    <property type="project" value="UniProtKB-ARBA"/>
</dbReference>
<dbReference type="Proteomes" id="UP000095439">
    <property type="component" value="Unassembled WGS sequence"/>
</dbReference>
<evidence type="ECO:0000313" key="10">
    <source>
        <dbReference type="Proteomes" id="UP000095439"/>
    </source>
</evidence>
<evidence type="ECO:0000313" key="13">
    <source>
        <dbReference type="Proteomes" id="UP000472916"/>
    </source>
</evidence>
<evidence type="ECO:0000256" key="2">
    <source>
        <dbReference type="ARBA" id="ARBA00022630"/>
    </source>
</evidence>
<dbReference type="Pfam" id="PF01613">
    <property type="entry name" value="Flavin_Reduct"/>
    <property type="match status" value="1"/>
</dbReference>
<dbReference type="Proteomes" id="UP000449249">
    <property type="component" value="Unassembled WGS sequence"/>
</dbReference>
<evidence type="ECO:0000256" key="3">
    <source>
        <dbReference type="ARBA" id="ARBA00038054"/>
    </source>
</evidence>
<dbReference type="InterPro" id="IPR002563">
    <property type="entry name" value="Flavin_Rdtase-like_dom"/>
</dbReference>
<protein>
    <submittedName>
        <fullName evidence="8">Flavin reductase family protein</fullName>
    </submittedName>
    <submittedName>
        <fullName evidence="7">Flavoredoxin</fullName>
    </submittedName>
</protein>
<reference evidence="10 11" key="1">
    <citation type="submission" date="2015-09" db="EMBL/GenBank/DDBJ databases">
        <authorList>
            <consortium name="Pathogen Informatics"/>
        </authorList>
    </citation>
    <scope>NUCLEOTIDE SEQUENCE [LARGE SCALE GENOMIC DNA]</scope>
    <source>
        <strain evidence="7 10">2789STDY5608866</strain>
        <strain evidence="6 11">2789STDY5834961</strain>
    </source>
</reference>
<evidence type="ECO:0000313" key="11">
    <source>
        <dbReference type="Proteomes" id="UP000095597"/>
    </source>
</evidence>
<evidence type="ECO:0000313" key="6">
    <source>
        <dbReference type="EMBL" id="CUN07260.1"/>
    </source>
</evidence>
<feature type="compositionally biased region" description="Basic residues" evidence="4">
    <location>
        <begin position="203"/>
        <end position="222"/>
    </location>
</feature>
<dbReference type="PANTHER" id="PTHR43567:SF1">
    <property type="entry name" value="FLAVOREDOXIN"/>
    <property type="match status" value="1"/>
</dbReference>
<dbReference type="EMBL" id="CYYY01000003">
    <property type="protein sequence ID" value="CUN59968.1"/>
    <property type="molecule type" value="Genomic_DNA"/>
</dbReference>
<proteinExistence type="inferred from homology"/>
<dbReference type="GO" id="GO:0010181">
    <property type="term" value="F:FMN binding"/>
    <property type="evidence" value="ECO:0007669"/>
    <property type="project" value="InterPro"/>
</dbReference>
<dbReference type="EMBL" id="WWSH01000003">
    <property type="protein sequence ID" value="MZK09631.1"/>
    <property type="molecule type" value="Genomic_DNA"/>
</dbReference>
<dbReference type="GeneID" id="93136485"/>
<dbReference type="Gene3D" id="2.30.110.10">
    <property type="entry name" value="Electron Transport, Fmn-binding Protein, Chain A"/>
    <property type="match status" value="1"/>
</dbReference>
<dbReference type="OrthoDB" id="9794638at2"/>
<dbReference type="Proteomes" id="UP000472916">
    <property type="component" value="Unassembled WGS sequence"/>
</dbReference>
<dbReference type="EMBL" id="WWSC01000007">
    <property type="protein sequence ID" value="MZK41565.1"/>
    <property type="molecule type" value="Genomic_DNA"/>
</dbReference>
<dbReference type="InterPro" id="IPR052174">
    <property type="entry name" value="Flavoredoxin"/>
</dbReference>
<keyword evidence="2" id="KW-0285">Flavoprotein</keyword>
<comment type="similarity">
    <text evidence="3">Belongs to the flavoredoxin family.</text>
</comment>
<evidence type="ECO:0000313" key="9">
    <source>
        <dbReference type="EMBL" id="MZK41565.1"/>
    </source>
</evidence>
<sequence length="222" mass="24679">MAKQIWKPGNMLYPLPAVMVSTADKSGKSNIITVAWTGTVCTNPAMLYISVRPERYSYDLLKDSGEFVVNLTTEKLKKATDWCGVRSGRDVDKWKEMHLTAGRASKLDYAPIIEECPVNIECKVTEIKELGSHHMFLAKVEAVQVGEEYLDEKGRLQLGKAGLLAYSHGEYLTLGDSLGTFGWSVRKASVSRKNKKNAEKKPVSKKNKKSTGKKAVPGKRKK</sequence>
<comment type="cofactor">
    <cofactor evidence="1">
        <name>FMN</name>
        <dbReference type="ChEBI" id="CHEBI:58210"/>
    </cofactor>
</comment>
<dbReference type="AlphaFoldDB" id="A0A173YB64"/>
<evidence type="ECO:0000259" key="5">
    <source>
        <dbReference type="SMART" id="SM00903"/>
    </source>
</evidence>
<feature type="region of interest" description="Disordered" evidence="4">
    <location>
        <begin position="190"/>
        <end position="222"/>
    </location>
</feature>
<evidence type="ECO:0000256" key="4">
    <source>
        <dbReference type="SAM" id="MobiDB-lite"/>
    </source>
</evidence>